<dbReference type="InterPro" id="IPR008228">
    <property type="entry name" value="UCP006173"/>
</dbReference>
<dbReference type="HAMAP" id="MF_00676">
    <property type="entry name" value="UPF0260"/>
    <property type="match status" value="1"/>
</dbReference>
<dbReference type="NCBIfam" id="NF003507">
    <property type="entry name" value="PRK05170.2-5"/>
    <property type="match status" value="1"/>
</dbReference>
<dbReference type="EMBL" id="AP019782">
    <property type="protein sequence ID" value="BBL70820.1"/>
    <property type="molecule type" value="Genomic_DNA"/>
</dbReference>
<dbReference type="KEGG" id="moz:MoryE10_14260"/>
<dbReference type="AlphaFoldDB" id="A0A8D4VMY3"/>
<evidence type="ECO:0000313" key="2">
    <source>
        <dbReference type="EMBL" id="BBL70820.1"/>
    </source>
</evidence>
<dbReference type="InterPro" id="IPR005358">
    <property type="entry name" value="Puta_zinc/iron-chelating_dom"/>
</dbReference>
<name>A0A8D4VMY3_9GAMM</name>
<evidence type="ECO:0000313" key="3">
    <source>
        <dbReference type="Proteomes" id="UP000824988"/>
    </source>
</evidence>
<dbReference type="Pfam" id="PF03692">
    <property type="entry name" value="CxxCxxCC"/>
    <property type="match status" value="1"/>
</dbReference>
<reference evidence="2" key="1">
    <citation type="submission" date="2019-06" db="EMBL/GenBank/DDBJ databases">
        <title>Complete genome sequence of Methylogaea oryzae strain JCM16910.</title>
        <authorList>
            <person name="Asakawa S."/>
        </authorList>
    </citation>
    <scope>NUCLEOTIDE SEQUENCE</scope>
    <source>
        <strain evidence="2">E10</strain>
    </source>
</reference>
<protein>
    <recommendedName>
        <fullName evidence="1">UPF0260 protein MoryE10_14260</fullName>
    </recommendedName>
</protein>
<dbReference type="Proteomes" id="UP000824988">
    <property type="component" value="Chromosome"/>
</dbReference>
<dbReference type="NCBIfam" id="NF003501">
    <property type="entry name" value="PRK05170.1-5"/>
    <property type="match status" value="1"/>
</dbReference>
<accession>A0A8D4VMY3</accession>
<keyword evidence="3" id="KW-1185">Reference proteome</keyword>
<sequence length="148" mass="16779">MTTESAPAPFWRTKSLAEMTETEWESLCDGCGKCCLHKIEDEDTEEILFTDVACRLLDIGRCRCSRYAERAVLIPECLDLRHGFDQWQWLPVTCAYRLLAQGGELPSWHPLVCGNAELVHVVGASVRDFAVPESEAVLLEDHVIEWLE</sequence>
<proteinExistence type="inferred from homology"/>
<gene>
    <name evidence="2" type="ORF">MoryE10_14260</name>
</gene>
<dbReference type="PANTHER" id="PTHR37421:SF1">
    <property type="entry name" value="UPF0260 PROTEIN YCGN"/>
    <property type="match status" value="1"/>
</dbReference>
<dbReference type="PANTHER" id="PTHR37421">
    <property type="entry name" value="UPF0260 PROTEIN YCGN"/>
    <property type="match status" value="1"/>
</dbReference>
<dbReference type="RefSeq" id="WP_054774522.1">
    <property type="nucleotide sequence ID" value="NZ_AP019782.1"/>
</dbReference>
<evidence type="ECO:0000256" key="1">
    <source>
        <dbReference type="HAMAP-Rule" id="MF_00676"/>
    </source>
</evidence>
<comment type="similarity">
    <text evidence="1">Belongs to the UPF0260 family.</text>
</comment>
<dbReference type="PIRSF" id="PIRSF006173">
    <property type="entry name" value="UCP006173"/>
    <property type="match status" value="1"/>
</dbReference>
<organism evidence="2 3">
    <name type="scientific">Methylogaea oryzae</name>
    <dbReference type="NCBI Taxonomy" id="1295382"/>
    <lineage>
        <taxon>Bacteria</taxon>
        <taxon>Pseudomonadati</taxon>
        <taxon>Pseudomonadota</taxon>
        <taxon>Gammaproteobacteria</taxon>
        <taxon>Methylococcales</taxon>
        <taxon>Methylococcaceae</taxon>
        <taxon>Methylogaea</taxon>
    </lineage>
</organism>